<dbReference type="EMBL" id="VVYV01000041">
    <property type="protein sequence ID" value="KAA5414410.1"/>
    <property type="molecule type" value="Genomic_DNA"/>
</dbReference>
<accession>A0A0P0G5N6</accession>
<reference evidence="6 7" key="2">
    <citation type="journal article" date="2019" name="Nat. Med.">
        <title>A library of human gut bacterial isolates paired with longitudinal multiomics data enables mechanistic microbiome research.</title>
        <authorList>
            <person name="Poyet M."/>
            <person name="Groussin M."/>
            <person name="Gibbons S.M."/>
            <person name="Avila-Pacheco J."/>
            <person name="Jiang X."/>
            <person name="Kearney S.M."/>
            <person name="Perrotta A.R."/>
            <person name="Berdy B."/>
            <person name="Zhao S."/>
            <person name="Lieberman T.D."/>
            <person name="Swanson P.K."/>
            <person name="Smith M."/>
            <person name="Roesemann S."/>
            <person name="Alexander J.E."/>
            <person name="Rich S.A."/>
            <person name="Livny J."/>
            <person name="Vlamakis H."/>
            <person name="Clish C."/>
            <person name="Bullock K."/>
            <person name="Deik A."/>
            <person name="Scott J."/>
            <person name="Pierce K.A."/>
            <person name="Xavier R.J."/>
            <person name="Alm E.J."/>
        </authorList>
    </citation>
    <scope>NUCLEOTIDE SEQUENCE [LARGE SCALE GENOMIC DNA]</scope>
    <source>
        <strain evidence="4 7">BIOML-A6</strain>
        <strain evidence="3 6">BIOML-A7</strain>
    </source>
</reference>
<keyword evidence="1" id="KW-0732">Signal</keyword>
<name>A0A0P0G5N6_9BACE</name>
<reference evidence="2 5" key="1">
    <citation type="journal article" date="2015" name="Science">
        <title>Genetic determinants of in vivo fitness and diet responsiveness in multiple human gut Bacteroides.</title>
        <authorList>
            <person name="Wu M."/>
            <person name="McNulty N.P."/>
            <person name="Rodionov D.A."/>
            <person name="Khoroshkin M.S."/>
            <person name="Griffin N.W."/>
            <person name="Cheng J."/>
            <person name="Latreille P."/>
            <person name="Kerstetter R.A."/>
            <person name="Terrapon N."/>
            <person name="Henrissat B."/>
            <person name="Osterman A.L."/>
            <person name="Gordon J.I."/>
        </authorList>
    </citation>
    <scope>NUCLEOTIDE SEQUENCE [LARGE SCALE GENOMIC DNA]</scope>
    <source>
        <strain evidence="2 5">WH2</strain>
    </source>
</reference>
<dbReference type="KEGG" id="bcel:BcellWH2_00092"/>
<dbReference type="Proteomes" id="UP000061809">
    <property type="component" value="Chromosome"/>
</dbReference>
<evidence type="ECO:0000313" key="2">
    <source>
        <dbReference type="EMBL" id="ALJ57368.1"/>
    </source>
</evidence>
<evidence type="ECO:0000313" key="5">
    <source>
        <dbReference type="Proteomes" id="UP000061809"/>
    </source>
</evidence>
<dbReference type="EMBL" id="CP012801">
    <property type="protein sequence ID" value="ALJ57368.1"/>
    <property type="molecule type" value="Genomic_DNA"/>
</dbReference>
<dbReference type="eggNOG" id="ENOG5032BS0">
    <property type="taxonomic scope" value="Bacteria"/>
</dbReference>
<dbReference type="EMBL" id="VVYW01000018">
    <property type="protein sequence ID" value="KAA5405573.1"/>
    <property type="molecule type" value="Genomic_DNA"/>
</dbReference>
<dbReference type="PATRIC" id="fig|246787.4.peg.96"/>
<feature type="chain" id="PRO_5013461257" evidence="1">
    <location>
        <begin position="23"/>
        <end position="161"/>
    </location>
</feature>
<evidence type="ECO:0000313" key="3">
    <source>
        <dbReference type="EMBL" id="KAA5405573.1"/>
    </source>
</evidence>
<evidence type="ECO:0000313" key="4">
    <source>
        <dbReference type="EMBL" id="KAA5414410.1"/>
    </source>
</evidence>
<dbReference type="Proteomes" id="UP000448877">
    <property type="component" value="Unassembled WGS sequence"/>
</dbReference>
<sequence>MKKFNFSLLAGLLLLISASVCAENTPEKVQETFKKMYPKVTTVEWMHKSDYHIAGFVSDSHEMNAWFGNNAQWIMTETNVESLEDVPAPVAKAFMQTETPPIQIRYIKIITFPKMPAVVIIDIEEYNSDREIQLFYAPDGKLLQSLDVSGGDGEIYPELFG</sequence>
<dbReference type="Gene3D" id="3.10.450.360">
    <property type="match status" value="1"/>
</dbReference>
<dbReference type="Proteomes" id="UP000325055">
    <property type="component" value="Unassembled WGS sequence"/>
</dbReference>
<evidence type="ECO:0000313" key="7">
    <source>
        <dbReference type="Proteomes" id="UP000448877"/>
    </source>
</evidence>
<proteinExistence type="predicted"/>
<feature type="signal peptide" evidence="1">
    <location>
        <begin position="1"/>
        <end position="22"/>
    </location>
</feature>
<dbReference type="STRING" id="246787.BcellWH2_00092"/>
<dbReference type="AlphaFoldDB" id="A0A0P0G5N6"/>
<evidence type="ECO:0000313" key="6">
    <source>
        <dbReference type="Proteomes" id="UP000325055"/>
    </source>
</evidence>
<dbReference type="RefSeq" id="WP_007213978.1">
    <property type="nucleotide sequence ID" value="NZ_CABMLT010000013.1"/>
</dbReference>
<protein>
    <submittedName>
        <fullName evidence="2">Uncharacterized protein</fullName>
    </submittedName>
</protein>
<gene>
    <name evidence="2" type="ORF">BcellWH2_00092</name>
    <name evidence="4" type="ORF">F2Y81_20165</name>
    <name evidence="3" type="ORF">F2Y86_19550</name>
</gene>
<organism evidence="2 5">
    <name type="scientific">Bacteroides cellulosilyticus</name>
    <dbReference type="NCBI Taxonomy" id="246787"/>
    <lineage>
        <taxon>Bacteria</taxon>
        <taxon>Pseudomonadati</taxon>
        <taxon>Bacteroidota</taxon>
        <taxon>Bacteroidia</taxon>
        <taxon>Bacteroidales</taxon>
        <taxon>Bacteroidaceae</taxon>
        <taxon>Bacteroides</taxon>
    </lineage>
</organism>
<evidence type="ECO:0000256" key="1">
    <source>
        <dbReference type="SAM" id="SignalP"/>
    </source>
</evidence>
<dbReference type="SUPFAM" id="SSF160574">
    <property type="entry name" value="BT0923-like"/>
    <property type="match status" value="1"/>
</dbReference>